<dbReference type="Gene3D" id="2.130.10.10">
    <property type="entry name" value="YVTN repeat-like/Quinoprotein amine dehydrogenase"/>
    <property type="match status" value="1"/>
</dbReference>
<dbReference type="InterPro" id="IPR015943">
    <property type="entry name" value="WD40/YVTN_repeat-like_dom_sf"/>
</dbReference>
<dbReference type="PANTHER" id="PTHR15052">
    <property type="entry name" value="RNA POLYMERASE III TRANSCRIPTION INITIATION FACTOR COMPLEX SUBUNIT"/>
    <property type="match status" value="1"/>
</dbReference>
<dbReference type="EMBL" id="CACRXK020007535">
    <property type="protein sequence ID" value="CAB4012504.1"/>
    <property type="molecule type" value="Genomic_DNA"/>
</dbReference>
<evidence type="ECO:0000256" key="1">
    <source>
        <dbReference type="ARBA" id="ARBA00004123"/>
    </source>
</evidence>
<dbReference type="AlphaFoldDB" id="A0A7D9ISX4"/>
<dbReference type="OrthoDB" id="4703at2759"/>
<keyword evidence="5" id="KW-1185">Reference proteome</keyword>
<evidence type="ECO:0000313" key="4">
    <source>
        <dbReference type="EMBL" id="CAB4012504.1"/>
    </source>
</evidence>
<dbReference type="SUPFAM" id="SSF50978">
    <property type="entry name" value="WD40 repeat-like"/>
    <property type="match status" value="1"/>
</dbReference>
<dbReference type="SMART" id="SM00320">
    <property type="entry name" value="WD40"/>
    <property type="match status" value="2"/>
</dbReference>
<evidence type="ECO:0000256" key="2">
    <source>
        <dbReference type="ARBA" id="ARBA00023163"/>
    </source>
</evidence>
<dbReference type="InterPro" id="IPR052416">
    <property type="entry name" value="GTF3C_component"/>
</dbReference>
<gene>
    <name evidence="4" type="ORF">PACLA_8A089777</name>
</gene>
<dbReference type="GO" id="GO:0006383">
    <property type="term" value="P:transcription by RNA polymerase III"/>
    <property type="evidence" value="ECO:0007669"/>
    <property type="project" value="TreeGrafter"/>
</dbReference>
<dbReference type="GO" id="GO:0005634">
    <property type="term" value="C:nucleus"/>
    <property type="evidence" value="ECO:0007669"/>
    <property type="project" value="UniProtKB-SubCell"/>
</dbReference>
<evidence type="ECO:0000313" key="5">
    <source>
        <dbReference type="Proteomes" id="UP001152795"/>
    </source>
</evidence>
<sequence length="337" mass="37944">KEHNSENDEESEFSGSEQTTNKEPRRPSRGYRKVIDYRKKTKAWYKAFLAGNVLTCWRPSLKHWKKFPASEAEHYLPVRKMSPVFKIEAVNKKKWTPEQDKEYQLPLFSSAPINSAGGLCNVTFNVGGSVWAMDWAPIPVGEENCDQYLAIGCHSDPDKKHLLSECYKEKGVLQIWRVPKLRNGIRPTEQPEFCLGIVHDYGPVWDARWCPSGAWDPLSPQDGELRRLGLLALACADGRVRIFSVPFPCSLMKNDGGEAGKSPSDILYRAVPHMVLSPGSLCRKYQDECGPAWTVSWQPINGHNKVIASYADGTVAIWNLKTENRILKAATPDGLTE</sequence>
<dbReference type="InterPro" id="IPR036322">
    <property type="entry name" value="WD40_repeat_dom_sf"/>
</dbReference>
<feature type="non-terminal residue" evidence="4">
    <location>
        <position position="337"/>
    </location>
</feature>
<proteinExistence type="predicted"/>
<feature type="non-terminal residue" evidence="4">
    <location>
        <position position="1"/>
    </location>
</feature>
<evidence type="ECO:0000256" key="3">
    <source>
        <dbReference type="ARBA" id="ARBA00023242"/>
    </source>
</evidence>
<keyword evidence="2" id="KW-0804">Transcription</keyword>
<reference evidence="4" key="1">
    <citation type="submission" date="2020-04" db="EMBL/GenBank/DDBJ databases">
        <authorList>
            <person name="Alioto T."/>
            <person name="Alioto T."/>
            <person name="Gomez Garrido J."/>
        </authorList>
    </citation>
    <scope>NUCLEOTIDE SEQUENCE</scope>
    <source>
        <strain evidence="4">A484AB</strain>
    </source>
</reference>
<keyword evidence="3" id="KW-0539">Nucleus</keyword>
<name>A0A7D9ISX4_PARCT</name>
<dbReference type="GO" id="GO:0000127">
    <property type="term" value="C:transcription factor TFIIIC complex"/>
    <property type="evidence" value="ECO:0007669"/>
    <property type="project" value="TreeGrafter"/>
</dbReference>
<protein>
    <submittedName>
        <fullName evidence="4">General transcription factor 3C polypeptide 2</fullName>
    </submittedName>
</protein>
<organism evidence="4 5">
    <name type="scientific">Paramuricea clavata</name>
    <name type="common">Red gorgonian</name>
    <name type="synonym">Violescent sea-whip</name>
    <dbReference type="NCBI Taxonomy" id="317549"/>
    <lineage>
        <taxon>Eukaryota</taxon>
        <taxon>Metazoa</taxon>
        <taxon>Cnidaria</taxon>
        <taxon>Anthozoa</taxon>
        <taxon>Octocorallia</taxon>
        <taxon>Malacalcyonacea</taxon>
        <taxon>Plexauridae</taxon>
        <taxon>Paramuricea</taxon>
    </lineage>
</organism>
<accession>A0A7D9ISX4</accession>
<comment type="caution">
    <text evidence="4">The sequence shown here is derived from an EMBL/GenBank/DDBJ whole genome shotgun (WGS) entry which is preliminary data.</text>
</comment>
<dbReference type="InterPro" id="IPR001680">
    <property type="entry name" value="WD40_rpt"/>
</dbReference>
<comment type="subcellular location">
    <subcellularLocation>
        <location evidence="1">Nucleus</location>
    </subcellularLocation>
</comment>
<dbReference type="PANTHER" id="PTHR15052:SF2">
    <property type="entry name" value="GENERAL TRANSCRIPTION FACTOR 3C POLYPEPTIDE 2"/>
    <property type="match status" value="1"/>
</dbReference>
<dbReference type="Proteomes" id="UP001152795">
    <property type="component" value="Unassembled WGS sequence"/>
</dbReference>